<feature type="compositionally biased region" description="Pro residues" evidence="1">
    <location>
        <begin position="105"/>
        <end position="121"/>
    </location>
</feature>
<dbReference type="InterPro" id="IPR001849">
    <property type="entry name" value="PH_domain"/>
</dbReference>
<dbReference type="Pfam" id="PF00169">
    <property type="entry name" value="PH"/>
    <property type="match status" value="1"/>
</dbReference>
<dbReference type="EMBL" id="CAKKNE010000002">
    <property type="protein sequence ID" value="CAH0369051.1"/>
    <property type="molecule type" value="Genomic_DNA"/>
</dbReference>
<protein>
    <recommendedName>
        <fullName evidence="2">PH domain-containing protein</fullName>
    </recommendedName>
</protein>
<dbReference type="OrthoDB" id="10261837at2759"/>
<dbReference type="SUPFAM" id="SSF50729">
    <property type="entry name" value="PH domain-like"/>
    <property type="match status" value="1"/>
</dbReference>
<evidence type="ECO:0000259" key="2">
    <source>
        <dbReference type="PROSITE" id="PS50003"/>
    </source>
</evidence>
<evidence type="ECO:0000313" key="4">
    <source>
        <dbReference type="Proteomes" id="UP000789595"/>
    </source>
</evidence>
<name>A0A8J2SEJ0_9STRA</name>
<accession>A0A8J2SEJ0</accession>
<dbReference type="InterPro" id="IPR011993">
    <property type="entry name" value="PH-like_dom_sf"/>
</dbReference>
<evidence type="ECO:0000256" key="1">
    <source>
        <dbReference type="SAM" id="MobiDB-lite"/>
    </source>
</evidence>
<gene>
    <name evidence="3" type="ORF">PECAL_2P21570</name>
</gene>
<dbReference type="PROSITE" id="PS50003">
    <property type="entry name" value="PH_DOMAIN"/>
    <property type="match status" value="1"/>
</dbReference>
<feature type="compositionally biased region" description="Low complexity" evidence="1">
    <location>
        <begin position="175"/>
        <end position="187"/>
    </location>
</feature>
<feature type="compositionally biased region" description="Basic and acidic residues" evidence="1">
    <location>
        <begin position="85"/>
        <end position="96"/>
    </location>
</feature>
<feature type="compositionally biased region" description="Low complexity" evidence="1">
    <location>
        <begin position="74"/>
        <end position="84"/>
    </location>
</feature>
<comment type="caution">
    <text evidence="3">The sequence shown here is derived from an EMBL/GenBank/DDBJ whole genome shotgun (WGS) entry which is preliminary data.</text>
</comment>
<sequence length="356" mass="38141">MAEKSSVKENHTPLKTPATLSRRRSAEKGPAAVYEGSGSQRRRESRFRGTNQLIVPESVNADADPYRFLPKPAPRAAKAAVTAPRADDAAAEEPRGRLSFGAAAPPAPSSEPAAAPAPAPAGRPSTGAFSDLGEDAAARCFSDLGRGDDAAPPPPPQLPRVTTSEKTPEAPAVWDSSHLQSSASADSTGDAQAFGCLGDVAAAFSDDAADAPATRRVSKTGYLRKRGRMNPAWKTRWCEAWPDEGRLYYFREYNEKRCRGYIECSRITICESLDDGSFSDCDDFTSRPTAPYAFRVRTPGAKHGEEWMLQAASASERDAWIQCLRGMMGAAAAPRRRASSGMSNNAPREEGVCALM</sequence>
<organism evidence="3 4">
    <name type="scientific">Pelagomonas calceolata</name>
    <dbReference type="NCBI Taxonomy" id="35677"/>
    <lineage>
        <taxon>Eukaryota</taxon>
        <taxon>Sar</taxon>
        <taxon>Stramenopiles</taxon>
        <taxon>Ochrophyta</taxon>
        <taxon>Pelagophyceae</taxon>
        <taxon>Pelagomonadales</taxon>
        <taxon>Pelagomonadaceae</taxon>
        <taxon>Pelagomonas</taxon>
    </lineage>
</organism>
<feature type="region of interest" description="Disordered" evidence="1">
    <location>
        <begin position="1"/>
        <end position="188"/>
    </location>
</feature>
<feature type="compositionally biased region" description="Basic and acidic residues" evidence="1">
    <location>
        <begin position="1"/>
        <end position="12"/>
    </location>
</feature>
<proteinExistence type="predicted"/>
<keyword evidence="4" id="KW-1185">Reference proteome</keyword>
<dbReference type="AlphaFoldDB" id="A0A8J2SEJ0"/>
<dbReference type="Gene3D" id="2.30.29.30">
    <property type="entry name" value="Pleckstrin-homology domain (PH domain)/Phosphotyrosine-binding domain (PTB)"/>
    <property type="match status" value="1"/>
</dbReference>
<dbReference type="Proteomes" id="UP000789595">
    <property type="component" value="Unassembled WGS sequence"/>
</dbReference>
<reference evidence="3" key="1">
    <citation type="submission" date="2021-11" db="EMBL/GenBank/DDBJ databases">
        <authorList>
            <consortium name="Genoscope - CEA"/>
            <person name="William W."/>
        </authorList>
    </citation>
    <scope>NUCLEOTIDE SEQUENCE</scope>
</reference>
<feature type="domain" description="PH" evidence="2">
    <location>
        <begin position="216"/>
        <end position="329"/>
    </location>
</feature>
<dbReference type="SMART" id="SM00233">
    <property type="entry name" value="PH"/>
    <property type="match status" value="1"/>
</dbReference>
<evidence type="ECO:0000313" key="3">
    <source>
        <dbReference type="EMBL" id="CAH0369051.1"/>
    </source>
</evidence>